<sequence length="39" mass="4506">MSLGQPRRWPFFCTLFSPVPLLLTPVKPFIIKQSIQTDC</sequence>
<evidence type="ECO:0000313" key="2">
    <source>
        <dbReference type="Proteomes" id="UP000009340"/>
    </source>
</evidence>
<organism evidence="1 2">
    <name type="scientific">Cronobacter condimenti 1330</name>
    <dbReference type="NCBI Taxonomy" id="1073999"/>
    <lineage>
        <taxon>Bacteria</taxon>
        <taxon>Pseudomonadati</taxon>
        <taxon>Pseudomonadota</taxon>
        <taxon>Gammaproteobacteria</taxon>
        <taxon>Enterobacterales</taxon>
        <taxon>Enterobacteriaceae</taxon>
        <taxon>Cronobacter</taxon>
    </lineage>
</organism>
<dbReference type="Proteomes" id="UP000009340">
    <property type="component" value="Unassembled WGS sequence"/>
</dbReference>
<dbReference type="AlphaFoldDB" id="K7ZXT0"/>
<comment type="caution">
    <text evidence="1">The sequence shown here is derived from an EMBL/GenBank/DDBJ whole genome shotgun (WGS) entry which is preliminary data.</text>
</comment>
<dbReference type="EMBL" id="CAKW01000020">
    <property type="protein sequence ID" value="CCJ71218.1"/>
    <property type="molecule type" value="Genomic_DNA"/>
</dbReference>
<gene>
    <name evidence="1" type="ORF">BN137_555</name>
</gene>
<name>K7ZXT0_9ENTR</name>
<accession>K7ZXT0</accession>
<reference evidence="1" key="1">
    <citation type="submission" date="2012-07" db="EMBL/GenBank/DDBJ databases">
        <authorList>
            <person name="Cummings C."/>
        </authorList>
    </citation>
    <scope>NUCLEOTIDE SEQUENCE</scope>
    <source>
        <strain evidence="1">1330</strain>
    </source>
</reference>
<protein>
    <submittedName>
        <fullName evidence="1">Uncharacterized protein</fullName>
    </submittedName>
</protein>
<evidence type="ECO:0000313" key="1">
    <source>
        <dbReference type="EMBL" id="CCJ71218.1"/>
    </source>
</evidence>
<proteinExistence type="predicted"/>